<keyword evidence="2" id="KW-1185">Reference proteome</keyword>
<accession>A0A0M6YFQ4</accession>
<dbReference type="Proteomes" id="UP000049222">
    <property type="component" value="Unassembled WGS sequence"/>
</dbReference>
<dbReference type="EMBL" id="CXSU01000005">
    <property type="protein sequence ID" value="CTQ48780.1"/>
    <property type="molecule type" value="Genomic_DNA"/>
</dbReference>
<sequence length="181" mass="19594">MSKSKTPPPAPKPAALTDKELAARNDAALARVESMDDVDKLRNLMANADRMGVPPVRDAALRRLALVQTDDTTDVEPGTLEHDTFQTIFAYEQLVREELGKAKRLTRTRMKMTKSGAANALTDFPTATADYTAFDTLIARGLQDMTSEAVILRHPDGFDDATRDAATARLNAAAPTPEPAA</sequence>
<dbReference type="STRING" id="420998.JDO7802_00785"/>
<dbReference type="AlphaFoldDB" id="A0A0M6YFQ4"/>
<evidence type="ECO:0000313" key="2">
    <source>
        <dbReference type="Proteomes" id="UP000049222"/>
    </source>
</evidence>
<proteinExistence type="predicted"/>
<organism evidence="1 2">
    <name type="scientific">Jannaschia donghaensis</name>
    <dbReference type="NCBI Taxonomy" id="420998"/>
    <lineage>
        <taxon>Bacteria</taxon>
        <taxon>Pseudomonadati</taxon>
        <taxon>Pseudomonadota</taxon>
        <taxon>Alphaproteobacteria</taxon>
        <taxon>Rhodobacterales</taxon>
        <taxon>Roseobacteraceae</taxon>
        <taxon>Jannaschia</taxon>
    </lineage>
</organism>
<dbReference type="RefSeq" id="WP_055082729.1">
    <property type="nucleotide sequence ID" value="NZ_CXSU01000005.1"/>
</dbReference>
<protein>
    <submittedName>
        <fullName evidence="1">Uncharacterized protein</fullName>
    </submittedName>
</protein>
<reference evidence="1 2" key="1">
    <citation type="submission" date="2015-07" db="EMBL/GenBank/DDBJ databases">
        <authorList>
            <person name="Noorani M."/>
        </authorList>
    </citation>
    <scope>NUCLEOTIDE SEQUENCE [LARGE SCALE GENOMIC DNA]</scope>
    <source>
        <strain evidence="1 2">CECT 7802</strain>
    </source>
</reference>
<gene>
    <name evidence="1" type="ORF">JDO7802_00785</name>
</gene>
<name>A0A0M6YFQ4_9RHOB</name>
<evidence type="ECO:0000313" key="1">
    <source>
        <dbReference type="EMBL" id="CTQ48780.1"/>
    </source>
</evidence>